<evidence type="ECO:0000313" key="3">
    <source>
        <dbReference type="Proteomes" id="UP000789405"/>
    </source>
</evidence>
<dbReference type="EMBL" id="CAJVPY010005344">
    <property type="protein sequence ID" value="CAG8641064.1"/>
    <property type="molecule type" value="Genomic_DNA"/>
</dbReference>
<keyword evidence="1" id="KW-0472">Membrane</keyword>
<sequence>AIFADIRMHLRNNNNWLNSLTEFLDFENCTFGNAIAIVGFTIVSQVLAYGISW</sequence>
<dbReference type="Proteomes" id="UP000789405">
    <property type="component" value="Unassembled WGS sequence"/>
</dbReference>
<protein>
    <submittedName>
        <fullName evidence="2">21912_t:CDS:1</fullName>
    </submittedName>
</protein>
<organism evidence="2 3">
    <name type="scientific">Dentiscutata erythropus</name>
    <dbReference type="NCBI Taxonomy" id="1348616"/>
    <lineage>
        <taxon>Eukaryota</taxon>
        <taxon>Fungi</taxon>
        <taxon>Fungi incertae sedis</taxon>
        <taxon>Mucoromycota</taxon>
        <taxon>Glomeromycotina</taxon>
        <taxon>Glomeromycetes</taxon>
        <taxon>Diversisporales</taxon>
        <taxon>Gigasporaceae</taxon>
        <taxon>Dentiscutata</taxon>
    </lineage>
</organism>
<proteinExistence type="predicted"/>
<name>A0A9N9DN61_9GLOM</name>
<gene>
    <name evidence="2" type="ORF">DERYTH_LOCUS9660</name>
</gene>
<feature type="non-terminal residue" evidence="2">
    <location>
        <position position="1"/>
    </location>
</feature>
<feature type="transmembrane region" description="Helical" evidence="1">
    <location>
        <begin position="31"/>
        <end position="51"/>
    </location>
</feature>
<accession>A0A9N9DN61</accession>
<keyword evidence="3" id="KW-1185">Reference proteome</keyword>
<keyword evidence="1" id="KW-1133">Transmembrane helix</keyword>
<evidence type="ECO:0000313" key="2">
    <source>
        <dbReference type="EMBL" id="CAG8641064.1"/>
    </source>
</evidence>
<evidence type="ECO:0000256" key="1">
    <source>
        <dbReference type="SAM" id="Phobius"/>
    </source>
</evidence>
<comment type="caution">
    <text evidence="2">The sequence shown here is derived from an EMBL/GenBank/DDBJ whole genome shotgun (WGS) entry which is preliminary data.</text>
</comment>
<dbReference type="AlphaFoldDB" id="A0A9N9DN61"/>
<reference evidence="2" key="1">
    <citation type="submission" date="2021-06" db="EMBL/GenBank/DDBJ databases">
        <authorList>
            <person name="Kallberg Y."/>
            <person name="Tangrot J."/>
            <person name="Rosling A."/>
        </authorList>
    </citation>
    <scope>NUCLEOTIDE SEQUENCE</scope>
    <source>
        <strain evidence="2">MA453B</strain>
    </source>
</reference>
<keyword evidence="1" id="KW-0812">Transmembrane</keyword>